<comment type="caution">
    <text evidence="2">The sequence shown here is derived from an EMBL/GenBank/DDBJ whole genome shotgun (WGS) entry which is preliminary data.</text>
</comment>
<evidence type="ECO:0000313" key="3">
    <source>
        <dbReference type="Proteomes" id="UP001500151"/>
    </source>
</evidence>
<accession>A0ABN3RCN5</accession>
<gene>
    <name evidence="2" type="ORF">GCM10010307_57800</name>
</gene>
<keyword evidence="3" id="KW-1185">Reference proteome</keyword>
<evidence type="ECO:0000313" key="2">
    <source>
        <dbReference type="EMBL" id="GAA2649269.1"/>
    </source>
</evidence>
<feature type="compositionally biased region" description="Low complexity" evidence="1">
    <location>
        <begin position="17"/>
        <end position="36"/>
    </location>
</feature>
<proteinExistence type="predicted"/>
<feature type="region of interest" description="Disordered" evidence="1">
    <location>
        <begin position="1"/>
        <end position="69"/>
    </location>
</feature>
<evidence type="ECO:0000256" key="1">
    <source>
        <dbReference type="SAM" id="MobiDB-lite"/>
    </source>
</evidence>
<name>A0ABN3RCN5_9ACTN</name>
<organism evidence="2 3">
    <name type="scientific">Streptomyces vastus</name>
    <dbReference type="NCBI Taxonomy" id="285451"/>
    <lineage>
        <taxon>Bacteria</taxon>
        <taxon>Bacillati</taxon>
        <taxon>Actinomycetota</taxon>
        <taxon>Actinomycetes</taxon>
        <taxon>Kitasatosporales</taxon>
        <taxon>Streptomycetaceae</taxon>
        <taxon>Streptomyces</taxon>
    </lineage>
</organism>
<dbReference type="EMBL" id="BAAASJ010000079">
    <property type="protein sequence ID" value="GAA2649269.1"/>
    <property type="molecule type" value="Genomic_DNA"/>
</dbReference>
<feature type="compositionally biased region" description="Basic and acidic residues" evidence="1">
    <location>
        <begin position="1"/>
        <end position="11"/>
    </location>
</feature>
<sequence length="69" mass="7044">MAAEKDKDSESPVRGCATVGAEPTAVTAPAAPAAARSCRRESEGEGDGEGVALLLSRSMTEHARVSRST</sequence>
<protein>
    <submittedName>
        <fullName evidence="2">Uncharacterized protein</fullName>
    </submittedName>
</protein>
<feature type="compositionally biased region" description="Basic and acidic residues" evidence="1">
    <location>
        <begin position="59"/>
        <end position="69"/>
    </location>
</feature>
<dbReference type="Proteomes" id="UP001500151">
    <property type="component" value="Unassembled WGS sequence"/>
</dbReference>
<reference evidence="2 3" key="1">
    <citation type="journal article" date="2019" name="Int. J. Syst. Evol. Microbiol.">
        <title>The Global Catalogue of Microorganisms (GCM) 10K type strain sequencing project: providing services to taxonomists for standard genome sequencing and annotation.</title>
        <authorList>
            <consortium name="The Broad Institute Genomics Platform"/>
            <consortium name="The Broad Institute Genome Sequencing Center for Infectious Disease"/>
            <person name="Wu L."/>
            <person name="Ma J."/>
        </authorList>
    </citation>
    <scope>NUCLEOTIDE SEQUENCE [LARGE SCALE GENOMIC DNA]</scope>
    <source>
        <strain evidence="2 3">JCM 4524</strain>
    </source>
</reference>